<dbReference type="AlphaFoldDB" id="A0A9N9K3Y2"/>
<feature type="non-terminal residue" evidence="1">
    <location>
        <position position="96"/>
    </location>
</feature>
<organism evidence="1 2">
    <name type="scientific">Dentiscutata erythropus</name>
    <dbReference type="NCBI Taxonomy" id="1348616"/>
    <lineage>
        <taxon>Eukaryota</taxon>
        <taxon>Fungi</taxon>
        <taxon>Fungi incertae sedis</taxon>
        <taxon>Mucoromycota</taxon>
        <taxon>Glomeromycotina</taxon>
        <taxon>Glomeromycetes</taxon>
        <taxon>Diversisporales</taxon>
        <taxon>Gigasporaceae</taxon>
        <taxon>Dentiscutata</taxon>
    </lineage>
</organism>
<name>A0A9N9K3Y2_9GLOM</name>
<feature type="non-terminal residue" evidence="1">
    <location>
        <position position="1"/>
    </location>
</feature>
<proteinExistence type="predicted"/>
<gene>
    <name evidence="1" type="ORF">DERYTH_LOCUS25058</name>
</gene>
<protein>
    <submittedName>
        <fullName evidence="1">23211_t:CDS:1</fullName>
    </submittedName>
</protein>
<reference evidence="1" key="1">
    <citation type="submission" date="2021-06" db="EMBL/GenBank/DDBJ databases">
        <authorList>
            <person name="Kallberg Y."/>
            <person name="Tangrot J."/>
            <person name="Rosling A."/>
        </authorList>
    </citation>
    <scope>NUCLEOTIDE SEQUENCE</scope>
    <source>
        <strain evidence="1">MA453B</strain>
    </source>
</reference>
<accession>A0A9N9K3Y2</accession>
<keyword evidence="2" id="KW-1185">Reference proteome</keyword>
<evidence type="ECO:0000313" key="1">
    <source>
        <dbReference type="EMBL" id="CAG8809245.1"/>
    </source>
</evidence>
<sequence length="96" mass="11345">WIHNIQISPIEENKNLLEPLLQNLKNKYQNWTEHQQAAIQESINDIISILLIIQNPQFVRTRRCPTGSSNRKSTNLTKKDPSRFELVERKIRHCTL</sequence>
<dbReference type="Proteomes" id="UP000789405">
    <property type="component" value="Unassembled WGS sequence"/>
</dbReference>
<evidence type="ECO:0000313" key="2">
    <source>
        <dbReference type="Proteomes" id="UP000789405"/>
    </source>
</evidence>
<dbReference type="EMBL" id="CAJVPY010044857">
    <property type="protein sequence ID" value="CAG8809245.1"/>
    <property type="molecule type" value="Genomic_DNA"/>
</dbReference>
<comment type="caution">
    <text evidence="1">The sequence shown here is derived from an EMBL/GenBank/DDBJ whole genome shotgun (WGS) entry which is preliminary data.</text>
</comment>
<dbReference type="OrthoDB" id="2436819at2759"/>